<sequence length="224" mass="25600">MDALGDVTITLRVLCPREDASTLPEDRESWRSSFLLDKFTRTRFFMLQRGNFRRGLDDLLLVKEILLREAFSVIADRTANPYMTLHRQSIDSIFMDSALHLQNVLRSEQYSHLQKMPVEMTCEAFMWRRDNLKLLREVAIQGSMEYPGNSRVGSAAQDNGSREDGGAGDCCAICLEDMNLCEVEVACTPCKHEFHEDCLARWLKISNLCPLCRFAIPARLSDVD</sequence>
<dbReference type="RefSeq" id="XP_030523804.1">
    <property type="nucleotide sequence ID" value="XM_030667944.1"/>
</dbReference>
<dbReference type="GeneID" id="115736310"/>
<dbReference type="KEGG" id="rarg:115736310"/>
<dbReference type="Gene3D" id="3.30.40.10">
    <property type="entry name" value="Zinc/RING finger domain, C3HC4 (zinc finger)"/>
    <property type="match status" value="1"/>
</dbReference>
<evidence type="ECO:0000256" key="5">
    <source>
        <dbReference type="ARBA" id="ARBA00022833"/>
    </source>
</evidence>
<dbReference type="PROSITE" id="PS50089">
    <property type="entry name" value="ZF_RING_2"/>
    <property type="match status" value="1"/>
</dbReference>
<evidence type="ECO:0000256" key="3">
    <source>
        <dbReference type="ARBA" id="ARBA00022723"/>
    </source>
</evidence>
<keyword evidence="5" id="KW-0862">Zinc</keyword>
<keyword evidence="8" id="KW-1185">Reference proteome</keyword>
<dbReference type="AlphaFoldDB" id="A0A8B8NNT3"/>
<dbReference type="GO" id="GO:0016567">
    <property type="term" value="P:protein ubiquitination"/>
    <property type="evidence" value="ECO:0007669"/>
    <property type="project" value="TreeGrafter"/>
</dbReference>
<dbReference type="PANTHER" id="PTHR15710:SF194">
    <property type="entry name" value="RING_U-BOX SUPERFAMILY PROTEIN"/>
    <property type="match status" value="1"/>
</dbReference>
<dbReference type="GO" id="GO:0061630">
    <property type="term" value="F:ubiquitin protein ligase activity"/>
    <property type="evidence" value="ECO:0007669"/>
    <property type="project" value="UniProtKB-EC"/>
</dbReference>
<dbReference type="PANTHER" id="PTHR15710">
    <property type="entry name" value="E3 UBIQUITIN-PROTEIN LIGASE PRAJA"/>
    <property type="match status" value="1"/>
</dbReference>
<keyword evidence="4 6" id="KW-0863">Zinc-finger</keyword>
<evidence type="ECO:0000256" key="2">
    <source>
        <dbReference type="ARBA" id="ARBA00012483"/>
    </source>
</evidence>
<comment type="catalytic activity">
    <reaction evidence="1">
        <text>S-ubiquitinyl-[E2 ubiquitin-conjugating enzyme]-L-cysteine + [acceptor protein]-L-lysine = [E2 ubiquitin-conjugating enzyme]-L-cysteine + N(6)-ubiquitinyl-[acceptor protein]-L-lysine.</text>
        <dbReference type="EC" id="2.3.2.27"/>
    </reaction>
</comment>
<dbReference type="EC" id="2.3.2.27" evidence="2"/>
<dbReference type="SMART" id="SM00184">
    <property type="entry name" value="RING"/>
    <property type="match status" value="1"/>
</dbReference>
<evidence type="ECO:0000313" key="9">
    <source>
        <dbReference type="RefSeq" id="XP_030523804.1"/>
    </source>
</evidence>
<dbReference type="GO" id="GO:0008270">
    <property type="term" value="F:zinc ion binding"/>
    <property type="evidence" value="ECO:0007669"/>
    <property type="project" value="UniProtKB-KW"/>
</dbReference>
<protein>
    <recommendedName>
        <fullName evidence="2">RING-type E3 ubiquitin transferase</fullName>
        <ecNumber evidence="2">2.3.2.27</ecNumber>
    </recommendedName>
</protein>
<feature type="domain" description="RING-type" evidence="7">
    <location>
        <begin position="171"/>
        <end position="213"/>
    </location>
</feature>
<evidence type="ECO:0000313" key="8">
    <source>
        <dbReference type="Proteomes" id="UP000827889"/>
    </source>
</evidence>
<dbReference type="CDD" id="cd16448">
    <property type="entry name" value="RING-H2"/>
    <property type="match status" value="1"/>
</dbReference>
<dbReference type="InterPro" id="IPR001841">
    <property type="entry name" value="Znf_RING"/>
</dbReference>
<accession>A0A8B8NNT3</accession>
<reference evidence="9" key="2">
    <citation type="submission" date="2025-08" db="UniProtKB">
        <authorList>
            <consortium name="RefSeq"/>
        </authorList>
    </citation>
    <scope>IDENTIFICATION</scope>
    <source>
        <tissue evidence="9">Leaf</tissue>
    </source>
</reference>
<evidence type="ECO:0000256" key="1">
    <source>
        <dbReference type="ARBA" id="ARBA00000900"/>
    </source>
</evidence>
<dbReference type="Pfam" id="PF13639">
    <property type="entry name" value="zf-RING_2"/>
    <property type="match status" value="1"/>
</dbReference>
<gene>
    <name evidence="9" type="primary">LOC115736310</name>
</gene>
<name>A0A8B8NNT3_9MYRT</name>
<evidence type="ECO:0000259" key="7">
    <source>
        <dbReference type="PROSITE" id="PS50089"/>
    </source>
</evidence>
<organism evidence="8 9">
    <name type="scientific">Rhodamnia argentea</name>
    <dbReference type="NCBI Taxonomy" id="178133"/>
    <lineage>
        <taxon>Eukaryota</taxon>
        <taxon>Viridiplantae</taxon>
        <taxon>Streptophyta</taxon>
        <taxon>Embryophyta</taxon>
        <taxon>Tracheophyta</taxon>
        <taxon>Spermatophyta</taxon>
        <taxon>Magnoliopsida</taxon>
        <taxon>eudicotyledons</taxon>
        <taxon>Gunneridae</taxon>
        <taxon>Pentapetalae</taxon>
        <taxon>rosids</taxon>
        <taxon>malvids</taxon>
        <taxon>Myrtales</taxon>
        <taxon>Myrtaceae</taxon>
        <taxon>Myrtoideae</taxon>
        <taxon>Myrteae</taxon>
        <taxon>Australasian group</taxon>
        <taxon>Rhodamnia</taxon>
    </lineage>
</organism>
<proteinExistence type="predicted"/>
<evidence type="ECO:0000256" key="4">
    <source>
        <dbReference type="ARBA" id="ARBA00022771"/>
    </source>
</evidence>
<dbReference type="InterPro" id="IPR013083">
    <property type="entry name" value="Znf_RING/FYVE/PHD"/>
</dbReference>
<evidence type="ECO:0000256" key="6">
    <source>
        <dbReference type="PROSITE-ProRule" id="PRU00175"/>
    </source>
</evidence>
<dbReference type="GO" id="GO:0005737">
    <property type="term" value="C:cytoplasm"/>
    <property type="evidence" value="ECO:0007669"/>
    <property type="project" value="TreeGrafter"/>
</dbReference>
<keyword evidence="3" id="KW-0479">Metal-binding</keyword>
<dbReference type="Proteomes" id="UP000827889">
    <property type="component" value="Chromosome 2"/>
</dbReference>
<reference evidence="8" key="1">
    <citation type="submission" date="2025-05" db="UniProtKB">
        <authorList>
            <consortium name="RefSeq"/>
        </authorList>
    </citation>
    <scope>NUCLEOTIDE SEQUENCE [LARGE SCALE GENOMIC DNA]</scope>
</reference>
<dbReference type="SUPFAM" id="SSF57850">
    <property type="entry name" value="RING/U-box"/>
    <property type="match status" value="1"/>
</dbReference>
<dbReference type="OrthoDB" id="3365801at2759"/>